<dbReference type="AlphaFoldDB" id="A0A2P8I991"/>
<feature type="transmembrane region" description="Helical" evidence="5">
    <location>
        <begin position="168"/>
        <end position="188"/>
    </location>
</feature>
<dbReference type="InterPro" id="IPR020846">
    <property type="entry name" value="MFS_dom"/>
</dbReference>
<organism evidence="7 8">
    <name type="scientific">Saccharothrix carnea</name>
    <dbReference type="NCBI Taxonomy" id="1280637"/>
    <lineage>
        <taxon>Bacteria</taxon>
        <taxon>Bacillati</taxon>
        <taxon>Actinomycetota</taxon>
        <taxon>Actinomycetes</taxon>
        <taxon>Pseudonocardiales</taxon>
        <taxon>Pseudonocardiaceae</taxon>
        <taxon>Saccharothrix</taxon>
    </lineage>
</organism>
<feature type="transmembrane region" description="Helical" evidence="5">
    <location>
        <begin position="302"/>
        <end position="323"/>
    </location>
</feature>
<gene>
    <name evidence="7" type="ORF">B0I31_106563</name>
</gene>
<evidence type="ECO:0000256" key="4">
    <source>
        <dbReference type="ARBA" id="ARBA00023136"/>
    </source>
</evidence>
<feature type="transmembrane region" description="Helical" evidence="5">
    <location>
        <begin position="51"/>
        <end position="73"/>
    </location>
</feature>
<evidence type="ECO:0000259" key="6">
    <source>
        <dbReference type="PROSITE" id="PS50850"/>
    </source>
</evidence>
<dbReference type="SUPFAM" id="SSF103473">
    <property type="entry name" value="MFS general substrate transporter"/>
    <property type="match status" value="1"/>
</dbReference>
<reference evidence="7 8" key="1">
    <citation type="submission" date="2018-03" db="EMBL/GenBank/DDBJ databases">
        <title>Genomic Encyclopedia of Type Strains, Phase III (KMG-III): the genomes of soil and plant-associated and newly described type strains.</title>
        <authorList>
            <person name="Whitman W."/>
        </authorList>
    </citation>
    <scope>NUCLEOTIDE SEQUENCE [LARGE SCALE GENOMIC DNA]</scope>
    <source>
        <strain evidence="7 8">CGMCC 4.7097</strain>
    </source>
</reference>
<name>A0A2P8I991_SACCR</name>
<keyword evidence="4 5" id="KW-0472">Membrane</keyword>
<accession>A0A2P8I991</accession>
<evidence type="ECO:0000256" key="5">
    <source>
        <dbReference type="SAM" id="Phobius"/>
    </source>
</evidence>
<keyword evidence="8" id="KW-1185">Reference proteome</keyword>
<evidence type="ECO:0000256" key="3">
    <source>
        <dbReference type="ARBA" id="ARBA00022989"/>
    </source>
</evidence>
<proteinExistence type="predicted"/>
<evidence type="ECO:0000256" key="1">
    <source>
        <dbReference type="ARBA" id="ARBA00004651"/>
    </source>
</evidence>
<dbReference type="PROSITE" id="PS50850">
    <property type="entry name" value="MFS"/>
    <property type="match status" value="1"/>
</dbReference>
<feature type="transmembrane region" description="Helical" evidence="5">
    <location>
        <begin position="80"/>
        <end position="98"/>
    </location>
</feature>
<feature type="transmembrane region" description="Helical" evidence="5">
    <location>
        <begin position="211"/>
        <end position="236"/>
    </location>
</feature>
<protein>
    <submittedName>
        <fullName evidence="7">Sugar phosphate permease</fullName>
    </submittedName>
</protein>
<feature type="transmembrane region" description="Helical" evidence="5">
    <location>
        <begin position="277"/>
        <end position="296"/>
    </location>
</feature>
<evidence type="ECO:0000256" key="2">
    <source>
        <dbReference type="ARBA" id="ARBA00022692"/>
    </source>
</evidence>
<dbReference type="GO" id="GO:0005886">
    <property type="term" value="C:plasma membrane"/>
    <property type="evidence" value="ECO:0007669"/>
    <property type="project" value="UniProtKB-SubCell"/>
</dbReference>
<dbReference type="InterPro" id="IPR011701">
    <property type="entry name" value="MFS"/>
</dbReference>
<dbReference type="Pfam" id="PF07690">
    <property type="entry name" value="MFS_1"/>
    <property type="match status" value="1"/>
</dbReference>
<dbReference type="EMBL" id="PYAX01000006">
    <property type="protein sequence ID" value="PSL55039.1"/>
    <property type="molecule type" value="Genomic_DNA"/>
</dbReference>
<dbReference type="InterPro" id="IPR052952">
    <property type="entry name" value="MFS-Transporter"/>
</dbReference>
<evidence type="ECO:0000313" key="7">
    <source>
        <dbReference type="EMBL" id="PSL55039.1"/>
    </source>
</evidence>
<dbReference type="PANTHER" id="PTHR23527">
    <property type="entry name" value="BLL3282 PROTEIN"/>
    <property type="match status" value="1"/>
</dbReference>
<dbReference type="GO" id="GO:0022857">
    <property type="term" value="F:transmembrane transporter activity"/>
    <property type="evidence" value="ECO:0007669"/>
    <property type="project" value="InterPro"/>
</dbReference>
<evidence type="ECO:0000313" key="8">
    <source>
        <dbReference type="Proteomes" id="UP000241118"/>
    </source>
</evidence>
<keyword evidence="3 5" id="KW-1133">Transmembrane helix</keyword>
<sequence length="398" mass="40316">MTRQRSERPSYRWVVLAVGAVAQGTNAAVFLGLPAITPQLRAHFGLSLPQVGMLLGAVNLGTMLTLVLWGAAADRRGERLVMAVGGFGAAGCLALAAFDGPVVAGMALVGVGMFGASVNAASGRAVLTWFPAQRRGLAMGIRQTATPLGAALAAAVLPVIALQAGVPVAFLVLGAFTGFVAIAVALWIREPPWAVRSGQGRHGVVLKDPDLIRLSTASGLLVVPQFTAAALMVELLHEHRGVAVGVAAGLFAAAQVSGGVGRLVVGVWSDRSATRVQPLKVLSVLIAIGFVLCAALDQAPVWVLAAVLVPTAALALCWNGVAITAAGELAPPGRTGIALGMQNTANYLSATITPPLAGWVAVGIGWPAALLLAAAAAVGARVLLAVPFAARELAPELT</sequence>
<dbReference type="PANTHER" id="PTHR23527:SF1">
    <property type="entry name" value="BLL3282 PROTEIN"/>
    <property type="match status" value="1"/>
</dbReference>
<keyword evidence="2 5" id="KW-0812">Transmembrane</keyword>
<feature type="domain" description="Major facilitator superfamily (MFS) profile" evidence="6">
    <location>
        <begin position="12"/>
        <end position="391"/>
    </location>
</feature>
<dbReference type="Gene3D" id="1.20.1250.20">
    <property type="entry name" value="MFS general substrate transporter like domains"/>
    <property type="match status" value="2"/>
</dbReference>
<comment type="subcellular location">
    <subcellularLocation>
        <location evidence="1">Cell membrane</location>
        <topology evidence="1">Multi-pass membrane protein</topology>
    </subcellularLocation>
</comment>
<feature type="transmembrane region" description="Helical" evidence="5">
    <location>
        <begin position="242"/>
        <end position="265"/>
    </location>
</feature>
<dbReference type="RefSeq" id="WP_245950137.1">
    <property type="nucleotide sequence ID" value="NZ_PYAX01000006.1"/>
</dbReference>
<comment type="caution">
    <text evidence="7">The sequence shown here is derived from an EMBL/GenBank/DDBJ whole genome shotgun (WGS) entry which is preliminary data.</text>
</comment>
<dbReference type="Proteomes" id="UP000241118">
    <property type="component" value="Unassembled WGS sequence"/>
</dbReference>
<feature type="transmembrane region" description="Helical" evidence="5">
    <location>
        <begin position="144"/>
        <end position="162"/>
    </location>
</feature>
<feature type="transmembrane region" description="Helical" evidence="5">
    <location>
        <begin position="104"/>
        <end position="132"/>
    </location>
</feature>
<dbReference type="InterPro" id="IPR036259">
    <property type="entry name" value="MFS_trans_sf"/>
</dbReference>